<dbReference type="PANTHER" id="PTHR38812">
    <property type="entry name" value="MU-LIKE PROPHAGE FLUMU PROTEIN GP42"/>
    <property type="match status" value="1"/>
</dbReference>
<dbReference type="Pfam" id="PF20155">
    <property type="entry name" value="TMP_3"/>
    <property type="match status" value="1"/>
</dbReference>
<keyword evidence="3" id="KW-1185">Reference proteome</keyword>
<reference evidence="2 3" key="1">
    <citation type="journal article" date="2010" name="Stand. Genomic Sci.">
        <title>Complete genome sequence of Planctomyces limnophilus type strain (Mu 290).</title>
        <authorList>
            <person name="Labutti K."/>
            <person name="Sikorski J."/>
            <person name="Schneider S."/>
            <person name="Nolan M."/>
            <person name="Lucas S."/>
            <person name="Glavina Del Rio T."/>
            <person name="Tice H."/>
            <person name="Cheng J.F."/>
            <person name="Goodwin L."/>
            <person name="Pitluck S."/>
            <person name="Liolios K."/>
            <person name="Ivanova N."/>
            <person name="Mavromatis K."/>
            <person name="Mikhailova N."/>
            <person name="Pati A."/>
            <person name="Chen A."/>
            <person name="Palaniappan K."/>
            <person name="Land M."/>
            <person name="Hauser L."/>
            <person name="Chang Y.J."/>
            <person name="Jeffries C.D."/>
            <person name="Tindall B.J."/>
            <person name="Rohde M."/>
            <person name="Goker M."/>
            <person name="Woyke T."/>
            <person name="Bristow J."/>
            <person name="Eisen J.A."/>
            <person name="Markowitz V."/>
            <person name="Hugenholtz P."/>
            <person name="Kyrpides N.C."/>
            <person name="Klenk H.P."/>
            <person name="Lapidus A."/>
        </authorList>
    </citation>
    <scope>NUCLEOTIDE SEQUENCE [LARGE SCALE GENOMIC DNA]</scope>
    <source>
        <strain evidence="3">ATCC 43296 / DSM 3776 / IFAM 1008 / 290</strain>
        <plasmid evidence="2 3">pPLIM01</plasmid>
    </source>
</reference>
<dbReference type="InterPro" id="IPR013491">
    <property type="entry name" value="Tape_meas_N"/>
</dbReference>
<protein>
    <submittedName>
        <fullName evidence="2">Phage tape measure protein</fullName>
    </submittedName>
</protein>
<dbReference type="AlphaFoldDB" id="D5SZF0"/>
<evidence type="ECO:0000313" key="2">
    <source>
        <dbReference type="EMBL" id="ADG70070.1"/>
    </source>
</evidence>
<dbReference type="NCBIfam" id="TIGR02675">
    <property type="entry name" value="tape_meas_nterm"/>
    <property type="match status" value="1"/>
</dbReference>
<name>D5SZF0_PLAL2</name>
<evidence type="ECO:0000313" key="3">
    <source>
        <dbReference type="Proteomes" id="UP000002220"/>
    </source>
</evidence>
<organism evidence="2 3">
    <name type="scientific">Planctopirus limnophila (strain ATCC 43296 / DSM 3776 / IFAM 1008 / Mu 290)</name>
    <name type="common">Planctomyces limnophilus</name>
    <dbReference type="NCBI Taxonomy" id="521674"/>
    <lineage>
        <taxon>Bacteria</taxon>
        <taxon>Pseudomonadati</taxon>
        <taxon>Planctomycetota</taxon>
        <taxon>Planctomycetia</taxon>
        <taxon>Planctomycetales</taxon>
        <taxon>Planctomycetaceae</taxon>
        <taxon>Planctopirus</taxon>
    </lineage>
</organism>
<dbReference type="eggNOG" id="COG5412">
    <property type="taxonomic scope" value="Bacteria"/>
</dbReference>
<dbReference type="PANTHER" id="PTHR38812:SF2">
    <property type="entry name" value="MU-LIKE PROPHAGE FLUMU PROTEIN GP42"/>
    <property type="match status" value="1"/>
</dbReference>
<dbReference type="InterPro" id="IPR053058">
    <property type="entry name" value="Mulikevirus_tape_measure"/>
</dbReference>
<dbReference type="HOGENOM" id="CLU_474753_0_0_0"/>
<sequence length="574" mass="60469">MATAGILVTKLVSNTAGFGPPIKAAGRDVSQFAGIVEGTRSRLGGLVAAGAGALGITSLAGALGFGIKLAADAEQAEVAFGTLFQSTDKAKAMLGQLNQFAAETPFESPELVSAARMLASFGTQAGDIVPNLRRIGDVAAGTGQPIAELAELYGKAKVQGRLMGEDINQLTGRGIPIIGQLAKQFGVAESEVKKLVEQGKVGFPQLEQAFIDMTSNGGMFAGMMQAQSQTLTGMTSTLMDNAKGLLRSFGAEVIAAFDLKGGLASGIEFIASLQSGFDTIRPLIQQTGNVWRAFVGFMGAGWSGLMGEITSSTGSTFGGITNWIMEALVMGEFLFQNFGDVIYRTFIAAQLSAVTFFNEMVHFFSVAIPEYIRWFGDNFPEIFMTAADTVLTVLINLGENIRNIFSEIWKFISSGGSDGLNFDLKPLTEGIHNSIREMPNVPERVVSETEAALQSQLNDMDQQLGQRYGELDRQRANAMQAQSAATAELLPSDPANPAAAGAAANKNAKAALGASAFAGTQEAYAIIAKASAGPQKKLEAEAKKTNEQLKQAVTHLGTIAESVSQPVTQDVVDF</sequence>
<keyword evidence="2" id="KW-0614">Plasmid</keyword>
<dbReference type="eggNOG" id="COG3941">
    <property type="taxonomic scope" value="Bacteria"/>
</dbReference>
<feature type="domain" description="Tape measure protein N-terminal" evidence="1">
    <location>
        <begin position="67"/>
        <end position="249"/>
    </location>
</feature>
<accession>D5SZF0</accession>
<geneLocation type="plasmid" evidence="2 3">
    <name>pPLIM01</name>
</geneLocation>
<proteinExistence type="predicted"/>
<gene>
    <name evidence="2" type="ordered locus">Plim_4263</name>
</gene>
<dbReference type="EMBL" id="CP001745">
    <property type="protein sequence ID" value="ADG70070.1"/>
    <property type="molecule type" value="Genomic_DNA"/>
</dbReference>
<dbReference type="Proteomes" id="UP000002220">
    <property type="component" value="Plasmid pPLIM01"/>
</dbReference>
<dbReference type="OrthoDB" id="278834at2"/>
<dbReference type="KEGG" id="plm:Plim_4263"/>
<evidence type="ECO:0000259" key="1">
    <source>
        <dbReference type="Pfam" id="PF20155"/>
    </source>
</evidence>